<dbReference type="Proteomes" id="UP000030428">
    <property type="component" value="Unassembled WGS sequence"/>
</dbReference>
<comment type="caution">
    <text evidence="1">The sequence shown here is derived from an EMBL/GenBank/DDBJ whole genome shotgun (WGS) entry which is preliminary data.</text>
</comment>
<name>A0A0A6PBP9_9GAMM</name>
<gene>
    <name evidence="1" type="ORF">PN36_11360</name>
</gene>
<organism evidence="1 2">
    <name type="scientific">Candidatus Thiomargarita nelsonii</name>
    <dbReference type="NCBI Taxonomy" id="1003181"/>
    <lineage>
        <taxon>Bacteria</taxon>
        <taxon>Pseudomonadati</taxon>
        <taxon>Pseudomonadota</taxon>
        <taxon>Gammaproteobacteria</taxon>
        <taxon>Thiotrichales</taxon>
        <taxon>Thiotrichaceae</taxon>
        <taxon>Thiomargarita</taxon>
    </lineage>
</organism>
<keyword evidence="2" id="KW-1185">Reference proteome</keyword>
<protein>
    <submittedName>
        <fullName evidence="1">Uncharacterized protein</fullName>
    </submittedName>
</protein>
<proteinExistence type="predicted"/>
<sequence length="61" mass="6930">MSQYILELPDSLLEQAKKIATQKQISINLLKERAKRADINACRAVLAKIPDNPIDELDRIL</sequence>
<reference evidence="1 2" key="1">
    <citation type="journal article" date="2016" name="Front. Microbiol.">
        <title>Single-Cell (Meta-)Genomics of a Dimorphic Candidatus Thiomargarita nelsonii Reveals Genomic Plasticity.</title>
        <authorList>
            <person name="Flood B.E."/>
            <person name="Fliss P."/>
            <person name="Jones D.S."/>
            <person name="Dick G.J."/>
            <person name="Jain S."/>
            <person name="Kaster A.K."/>
            <person name="Winkel M."/>
            <person name="Mussmann M."/>
            <person name="Bailey J."/>
        </authorList>
    </citation>
    <scope>NUCLEOTIDE SEQUENCE [LARGE SCALE GENOMIC DNA]</scope>
    <source>
        <strain evidence="1">Hydrate Ridge</strain>
    </source>
</reference>
<evidence type="ECO:0000313" key="1">
    <source>
        <dbReference type="EMBL" id="KHD07679.1"/>
    </source>
</evidence>
<dbReference type="EMBL" id="JSZA02000035">
    <property type="protein sequence ID" value="KHD07679.1"/>
    <property type="molecule type" value="Genomic_DNA"/>
</dbReference>
<accession>A0A0A6PBP9</accession>
<dbReference type="AlphaFoldDB" id="A0A0A6PBP9"/>
<evidence type="ECO:0000313" key="2">
    <source>
        <dbReference type="Proteomes" id="UP000030428"/>
    </source>
</evidence>